<feature type="transmembrane region" description="Helical" evidence="1">
    <location>
        <begin position="50"/>
        <end position="67"/>
    </location>
</feature>
<organism evidence="3 4">
    <name type="scientific">Photobacterium atrarenae</name>
    <dbReference type="NCBI Taxonomy" id="865757"/>
    <lineage>
        <taxon>Bacteria</taxon>
        <taxon>Pseudomonadati</taxon>
        <taxon>Pseudomonadota</taxon>
        <taxon>Gammaproteobacteria</taxon>
        <taxon>Vibrionales</taxon>
        <taxon>Vibrionaceae</taxon>
        <taxon>Photobacterium</taxon>
    </lineage>
</organism>
<dbReference type="PANTHER" id="PTHR43833">
    <property type="entry name" value="POTASSIUM CHANNEL PROTEIN 2-RELATED-RELATED"/>
    <property type="match status" value="1"/>
</dbReference>
<keyword evidence="1" id="KW-1133">Transmembrane helix</keyword>
<feature type="domain" description="Potassium channel" evidence="2">
    <location>
        <begin position="26"/>
        <end position="103"/>
    </location>
</feature>
<evidence type="ECO:0000259" key="2">
    <source>
        <dbReference type="Pfam" id="PF07885"/>
    </source>
</evidence>
<dbReference type="InterPro" id="IPR013099">
    <property type="entry name" value="K_chnl_dom"/>
</dbReference>
<accession>A0ABY5GNW9</accession>
<gene>
    <name evidence="3" type="ORF">NNL38_18745</name>
</gene>
<dbReference type="Proteomes" id="UP001057998">
    <property type="component" value="Chromosome 2"/>
</dbReference>
<dbReference type="InterPro" id="IPR050721">
    <property type="entry name" value="Trk_Ktr_HKT_K-transport"/>
</dbReference>
<dbReference type="SUPFAM" id="SSF81324">
    <property type="entry name" value="Voltage-gated potassium channels"/>
    <property type="match status" value="1"/>
</dbReference>
<dbReference type="EMBL" id="CP101509">
    <property type="protein sequence ID" value="UTV30603.1"/>
    <property type="molecule type" value="Genomic_DNA"/>
</dbReference>
<keyword evidence="4" id="KW-1185">Reference proteome</keyword>
<evidence type="ECO:0000256" key="1">
    <source>
        <dbReference type="SAM" id="Phobius"/>
    </source>
</evidence>
<evidence type="ECO:0000313" key="3">
    <source>
        <dbReference type="EMBL" id="UTV30603.1"/>
    </source>
</evidence>
<evidence type="ECO:0000313" key="4">
    <source>
        <dbReference type="Proteomes" id="UP001057998"/>
    </source>
</evidence>
<sequence length="340" mass="37670">MSLWIIFRQWAVKNLSDLNGKNLLLILLGYVVLNWLLLKLAGEHAITDSLTDYIYYLFVTASTVGYGDMSPTTPAGKWIVSLLVIPGGLGVFAVGVGRIASLFLQYWKSGLQGKRSVKVKNHILVLGWNEQRTLHLIKMLQHEESGRRPIVLCVRPEIENPLPGEIEFVRVTSFTDQEGMAKAAVEEASCILIDNPEDDITLSAALYCTSKNPDAHLLAYFKDEGLGMLLKQHCPNAECIPSVAVEMLAKAAVDPGSSELHHELLSTTQGMTQYSVHYPKNADATTIDALFNTFKQRYDATLIGIDCGQGVELNPALNKAVQPGCKLFYISDERITDFQW</sequence>
<dbReference type="InterPro" id="IPR036291">
    <property type="entry name" value="NAD(P)-bd_dom_sf"/>
</dbReference>
<dbReference type="Pfam" id="PF07885">
    <property type="entry name" value="Ion_trans_2"/>
    <property type="match status" value="1"/>
</dbReference>
<dbReference type="RefSeq" id="WP_255391964.1">
    <property type="nucleotide sequence ID" value="NZ_CP101509.1"/>
</dbReference>
<dbReference type="Gene3D" id="1.10.287.70">
    <property type="match status" value="1"/>
</dbReference>
<proteinExistence type="predicted"/>
<keyword evidence="1" id="KW-0472">Membrane</keyword>
<dbReference type="Gene3D" id="3.40.50.720">
    <property type="entry name" value="NAD(P)-binding Rossmann-like Domain"/>
    <property type="match status" value="1"/>
</dbReference>
<name>A0ABY5GNW9_9GAMM</name>
<feature type="transmembrane region" description="Helical" evidence="1">
    <location>
        <begin position="20"/>
        <end position="38"/>
    </location>
</feature>
<dbReference type="PANTHER" id="PTHR43833:SF9">
    <property type="entry name" value="POTASSIUM CHANNEL PROTEIN YUGO-RELATED"/>
    <property type="match status" value="1"/>
</dbReference>
<feature type="transmembrane region" description="Helical" evidence="1">
    <location>
        <begin position="79"/>
        <end position="104"/>
    </location>
</feature>
<keyword evidence="1" id="KW-0812">Transmembrane</keyword>
<protein>
    <submittedName>
        <fullName evidence="3">Ion channel</fullName>
    </submittedName>
</protein>
<reference evidence="3" key="1">
    <citation type="submission" date="2022-07" db="EMBL/GenBank/DDBJ databases">
        <title>Genome sequencing of Photobacterium atrarenae GJH2-4.</title>
        <authorList>
            <person name="Park S.-J."/>
        </authorList>
    </citation>
    <scope>NUCLEOTIDE SEQUENCE</scope>
    <source>
        <strain evidence="3">GJH2-4</strain>
    </source>
</reference>
<dbReference type="SUPFAM" id="SSF51735">
    <property type="entry name" value="NAD(P)-binding Rossmann-fold domains"/>
    <property type="match status" value="1"/>
</dbReference>